<evidence type="ECO:0000256" key="10">
    <source>
        <dbReference type="ARBA" id="ARBA00023169"/>
    </source>
</evidence>
<feature type="transmembrane region" description="Helical" evidence="13">
    <location>
        <begin position="176"/>
        <end position="195"/>
    </location>
</feature>
<dbReference type="InterPro" id="IPR050445">
    <property type="entry name" value="Bact_polysacc_biosynth/exp"/>
</dbReference>
<dbReference type="InterPro" id="IPR032807">
    <property type="entry name" value="GNVR"/>
</dbReference>
<keyword evidence="17" id="KW-1185">Reference proteome</keyword>
<evidence type="ECO:0000256" key="11">
    <source>
        <dbReference type="ARBA" id="ARBA00045736"/>
    </source>
</evidence>
<evidence type="ECO:0000256" key="2">
    <source>
        <dbReference type="ARBA" id="ARBA00005132"/>
    </source>
</evidence>
<dbReference type="PANTHER" id="PTHR32309:SF13">
    <property type="entry name" value="FERRIC ENTEROBACTIN TRANSPORT PROTEIN FEPE"/>
    <property type="match status" value="1"/>
</dbReference>
<keyword evidence="5" id="KW-1003">Cell membrane</keyword>
<evidence type="ECO:0000313" key="17">
    <source>
        <dbReference type="Proteomes" id="UP001596253"/>
    </source>
</evidence>
<gene>
    <name evidence="16" type="ORF">ACFP3T_01510</name>
</gene>
<keyword evidence="6 13" id="KW-0812">Transmembrane</keyword>
<comment type="subcellular location">
    <subcellularLocation>
        <location evidence="1">Cell membrane</location>
        <topology evidence="1">Multi-pass membrane protein</topology>
    </subcellularLocation>
</comment>
<dbReference type="Pfam" id="PF02706">
    <property type="entry name" value="Wzz"/>
    <property type="match status" value="1"/>
</dbReference>
<keyword evidence="10" id="KW-0270">Exopolysaccharide synthesis</keyword>
<evidence type="ECO:0000256" key="4">
    <source>
        <dbReference type="ARBA" id="ARBA00020739"/>
    </source>
</evidence>
<comment type="pathway">
    <text evidence="2">Capsule biogenesis; capsule polysaccharide biosynthesis.</text>
</comment>
<evidence type="ECO:0000256" key="7">
    <source>
        <dbReference type="ARBA" id="ARBA00022903"/>
    </source>
</evidence>
<evidence type="ECO:0000256" key="8">
    <source>
        <dbReference type="ARBA" id="ARBA00022989"/>
    </source>
</evidence>
<name>A0ABW1R590_9LACO</name>
<evidence type="ECO:0000256" key="3">
    <source>
        <dbReference type="ARBA" id="ARBA00006683"/>
    </source>
</evidence>
<organism evidence="16 17">
    <name type="scientific">Lactiplantibacillus dongliensis</name>
    <dbReference type="NCBI Taxonomy" id="2559919"/>
    <lineage>
        <taxon>Bacteria</taxon>
        <taxon>Bacillati</taxon>
        <taxon>Bacillota</taxon>
        <taxon>Bacilli</taxon>
        <taxon>Lactobacillales</taxon>
        <taxon>Lactobacillaceae</taxon>
        <taxon>Lactiplantibacillus</taxon>
    </lineage>
</organism>
<proteinExistence type="inferred from homology"/>
<dbReference type="RefSeq" id="WP_223877274.1">
    <property type="nucleotide sequence ID" value="NZ_BJDK01000004.1"/>
</dbReference>
<evidence type="ECO:0000259" key="15">
    <source>
        <dbReference type="Pfam" id="PF13807"/>
    </source>
</evidence>
<dbReference type="PANTHER" id="PTHR32309">
    <property type="entry name" value="TYROSINE-PROTEIN KINASE"/>
    <property type="match status" value="1"/>
</dbReference>
<evidence type="ECO:0000256" key="6">
    <source>
        <dbReference type="ARBA" id="ARBA00022692"/>
    </source>
</evidence>
<dbReference type="InterPro" id="IPR003856">
    <property type="entry name" value="LPS_length_determ_N"/>
</dbReference>
<evidence type="ECO:0000259" key="14">
    <source>
        <dbReference type="Pfam" id="PF02706"/>
    </source>
</evidence>
<keyword evidence="7" id="KW-0972">Capsule biogenesis/degradation</keyword>
<evidence type="ECO:0000256" key="13">
    <source>
        <dbReference type="SAM" id="Phobius"/>
    </source>
</evidence>
<evidence type="ECO:0000256" key="12">
    <source>
        <dbReference type="SAM" id="MobiDB-lite"/>
    </source>
</evidence>
<reference evidence="17" key="1">
    <citation type="journal article" date="2019" name="Int. J. Syst. Evol. Microbiol.">
        <title>The Global Catalogue of Microorganisms (GCM) 10K type strain sequencing project: providing services to taxonomists for standard genome sequencing and annotation.</title>
        <authorList>
            <consortium name="The Broad Institute Genomics Platform"/>
            <consortium name="The Broad Institute Genome Sequencing Center for Infectious Disease"/>
            <person name="Wu L."/>
            <person name="Ma J."/>
        </authorList>
    </citation>
    <scope>NUCLEOTIDE SEQUENCE [LARGE SCALE GENOMIC DNA]</scope>
    <source>
        <strain evidence="17">CCM 8932</strain>
    </source>
</reference>
<feature type="domain" description="Polysaccharide chain length determinant N-terminal" evidence="14">
    <location>
        <begin position="11"/>
        <end position="89"/>
    </location>
</feature>
<dbReference type="EMBL" id="JBHSSD010000008">
    <property type="protein sequence ID" value="MFC6163347.1"/>
    <property type="molecule type" value="Genomic_DNA"/>
</dbReference>
<feature type="domain" description="Tyrosine-protein kinase G-rich" evidence="15">
    <location>
        <begin position="145"/>
        <end position="196"/>
    </location>
</feature>
<dbReference type="Proteomes" id="UP001596253">
    <property type="component" value="Unassembled WGS sequence"/>
</dbReference>
<evidence type="ECO:0000313" key="16">
    <source>
        <dbReference type="EMBL" id="MFC6163347.1"/>
    </source>
</evidence>
<keyword evidence="9 13" id="KW-0472">Membrane</keyword>
<comment type="caution">
    <text evidence="16">The sequence shown here is derived from an EMBL/GenBank/DDBJ whole genome shotgun (WGS) entry which is preliminary data.</text>
</comment>
<sequence>MDQAVSFTFFVRLVRKYWRGIILWTIAGVLVAGSLAFFVVTPKYKASVQILVSRHSENAAIQYATQQADVQMITTYKELITNQVILKPTQRALAKYKGYDGTLGMLKNEVSVSSTQNSQVFSIDVSDSHPRQAAMIANQIAQTFKKRVKEIIKVNNVTIVSAAVPATNAVSPRKPIYLAAGLVVGLLLGFLYASIRMLTDRRVHDSDFLTDELGLTNLGQVNHQHHHRHHDQIENIQTSQNSRKKREHHRESAERRV</sequence>
<protein>
    <recommendedName>
        <fullName evidence="4">Capsular polysaccharide biosynthesis protein CpsC</fullName>
    </recommendedName>
</protein>
<dbReference type="Pfam" id="PF13807">
    <property type="entry name" value="GNVR"/>
    <property type="match status" value="1"/>
</dbReference>
<comment type="similarity">
    <text evidence="3">Belongs to the CpsC/CapA family.</text>
</comment>
<feature type="region of interest" description="Disordered" evidence="12">
    <location>
        <begin position="222"/>
        <end position="257"/>
    </location>
</feature>
<evidence type="ECO:0000256" key="1">
    <source>
        <dbReference type="ARBA" id="ARBA00004651"/>
    </source>
</evidence>
<feature type="transmembrane region" description="Helical" evidence="13">
    <location>
        <begin position="21"/>
        <end position="40"/>
    </location>
</feature>
<evidence type="ECO:0000256" key="5">
    <source>
        <dbReference type="ARBA" id="ARBA00022475"/>
    </source>
</evidence>
<accession>A0ABW1R590</accession>
<evidence type="ECO:0000256" key="9">
    <source>
        <dbReference type="ARBA" id="ARBA00023136"/>
    </source>
</evidence>
<comment type="function">
    <text evidence="11">Required for CpsD phosphorylation. Involved in the regulation of capsular polysaccharide biosynthesis. May be part of a complex that directs the coordinated polymerization and export to the cell surface of the capsular polysaccharide.</text>
</comment>
<keyword evidence="8 13" id="KW-1133">Transmembrane helix</keyword>